<name>A0A5C4U1A9_9CORY</name>
<dbReference type="Proteomes" id="UP000312032">
    <property type="component" value="Unassembled WGS sequence"/>
</dbReference>
<dbReference type="GO" id="GO:0006412">
    <property type="term" value="P:translation"/>
    <property type="evidence" value="ECO:0007669"/>
    <property type="project" value="UniProtKB-UniRule"/>
</dbReference>
<dbReference type="FunFam" id="3.40.5.10:FF:000003">
    <property type="entry name" value="50S ribosomal protein L9"/>
    <property type="match status" value="1"/>
</dbReference>
<keyword evidence="10" id="KW-1185">Reference proteome</keyword>
<evidence type="ECO:0000256" key="2">
    <source>
        <dbReference type="ARBA" id="ARBA00022730"/>
    </source>
</evidence>
<dbReference type="GO" id="GO:0019843">
    <property type="term" value="F:rRNA binding"/>
    <property type="evidence" value="ECO:0007669"/>
    <property type="project" value="UniProtKB-UniRule"/>
</dbReference>
<dbReference type="InterPro" id="IPR036935">
    <property type="entry name" value="Ribosomal_bL9_N_sf"/>
</dbReference>
<dbReference type="InterPro" id="IPR020594">
    <property type="entry name" value="Ribosomal_bL9_bac/chp"/>
</dbReference>
<evidence type="ECO:0000259" key="8">
    <source>
        <dbReference type="PROSITE" id="PS00651"/>
    </source>
</evidence>
<evidence type="ECO:0000256" key="1">
    <source>
        <dbReference type="ARBA" id="ARBA00010605"/>
    </source>
</evidence>
<evidence type="ECO:0000313" key="10">
    <source>
        <dbReference type="Proteomes" id="UP000312032"/>
    </source>
</evidence>
<dbReference type="EMBL" id="VDHJ01000015">
    <property type="protein sequence ID" value="TNL95339.1"/>
    <property type="molecule type" value="Genomic_DNA"/>
</dbReference>
<feature type="domain" description="Ribosomal protein L9" evidence="8">
    <location>
        <begin position="13"/>
        <end position="40"/>
    </location>
</feature>
<organism evidence="9 10">
    <name type="scientific">Corynebacterium tapiri</name>
    <dbReference type="NCBI Taxonomy" id="1448266"/>
    <lineage>
        <taxon>Bacteria</taxon>
        <taxon>Bacillati</taxon>
        <taxon>Actinomycetota</taxon>
        <taxon>Actinomycetes</taxon>
        <taxon>Mycobacteriales</taxon>
        <taxon>Corynebacteriaceae</taxon>
        <taxon>Corynebacterium</taxon>
    </lineage>
</organism>
<dbReference type="Gene3D" id="3.40.5.10">
    <property type="entry name" value="Ribosomal protein L9, N-terminal domain"/>
    <property type="match status" value="1"/>
</dbReference>
<comment type="caution">
    <text evidence="9">The sequence shown here is derived from an EMBL/GenBank/DDBJ whole genome shotgun (WGS) entry which is preliminary data.</text>
</comment>
<evidence type="ECO:0000256" key="6">
    <source>
        <dbReference type="ARBA" id="ARBA00035292"/>
    </source>
</evidence>
<dbReference type="NCBIfam" id="TIGR00158">
    <property type="entry name" value="L9"/>
    <property type="match status" value="1"/>
</dbReference>
<dbReference type="GO" id="GO:1990904">
    <property type="term" value="C:ribonucleoprotein complex"/>
    <property type="evidence" value="ECO:0007669"/>
    <property type="project" value="UniProtKB-KW"/>
</dbReference>
<evidence type="ECO:0000256" key="4">
    <source>
        <dbReference type="ARBA" id="ARBA00022980"/>
    </source>
</evidence>
<evidence type="ECO:0000256" key="3">
    <source>
        <dbReference type="ARBA" id="ARBA00022884"/>
    </source>
</evidence>
<keyword evidence="3 7" id="KW-0694">RNA-binding</keyword>
<dbReference type="InterPro" id="IPR020070">
    <property type="entry name" value="Ribosomal_bL9_N"/>
</dbReference>
<accession>A0A5C4U1A9</accession>
<dbReference type="OrthoDB" id="9788336at2"/>
<dbReference type="Gene3D" id="3.10.430.100">
    <property type="entry name" value="Ribosomal protein L9, C-terminal domain"/>
    <property type="match status" value="1"/>
</dbReference>
<dbReference type="Pfam" id="PF03948">
    <property type="entry name" value="Ribosomal_L9_C"/>
    <property type="match status" value="1"/>
</dbReference>
<comment type="function">
    <text evidence="7">Binds to the 23S rRNA.</text>
</comment>
<gene>
    <name evidence="7" type="primary">rplI</name>
    <name evidence="9" type="ORF">FHE74_09650</name>
</gene>
<dbReference type="RefSeq" id="WP_139466310.1">
    <property type="nucleotide sequence ID" value="NZ_VDHJ01000015.1"/>
</dbReference>
<dbReference type="PANTHER" id="PTHR21368">
    <property type="entry name" value="50S RIBOSOMAL PROTEIN L9"/>
    <property type="match status" value="1"/>
</dbReference>
<dbReference type="GO" id="GO:0005840">
    <property type="term" value="C:ribosome"/>
    <property type="evidence" value="ECO:0007669"/>
    <property type="project" value="UniProtKB-KW"/>
</dbReference>
<evidence type="ECO:0000256" key="5">
    <source>
        <dbReference type="ARBA" id="ARBA00023274"/>
    </source>
</evidence>
<dbReference type="PROSITE" id="PS00651">
    <property type="entry name" value="RIBOSOMAL_L9"/>
    <property type="match status" value="1"/>
</dbReference>
<comment type="similarity">
    <text evidence="1 7">Belongs to the bacterial ribosomal protein bL9 family.</text>
</comment>
<reference evidence="9 10" key="1">
    <citation type="submission" date="2019-06" db="EMBL/GenBank/DDBJ databases">
        <authorList>
            <person name="Li J."/>
        </authorList>
    </citation>
    <scope>NUCLEOTIDE SEQUENCE [LARGE SCALE GENOMIC DNA]</scope>
    <source>
        <strain evidence="9 10">LMG 28165</strain>
    </source>
</reference>
<dbReference type="InterPro" id="IPR020069">
    <property type="entry name" value="Ribosomal_bL9_C"/>
</dbReference>
<dbReference type="HAMAP" id="MF_00503">
    <property type="entry name" value="Ribosomal_bL9"/>
    <property type="match status" value="1"/>
</dbReference>
<evidence type="ECO:0000313" key="9">
    <source>
        <dbReference type="EMBL" id="TNL95339.1"/>
    </source>
</evidence>
<dbReference type="GO" id="GO:0003735">
    <property type="term" value="F:structural constituent of ribosome"/>
    <property type="evidence" value="ECO:0007669"/>
    <property type="project" value="InterPro"/>
</dbReference>
<keyword evidence="5 7" id="KW-0687">Ribonucleoprotein</keyword>
<sequence>MKLILTATVENLGVPGDIVEVKDGYARNYLLPRSLAVVATRAAEKQIAEIKRAQDVREIRNVEHAHEVRQQLDALEKVIVNVRASESGKLFGSVTTGDIVDGVRAAGGPVLDKRTINLPKGMIKSTGNYQVEVKLHQDVLGKVNFSVVAA</sequence>
<evidence type="ECO:0000256" key="7">
    <source>
        <dbReference type="HAMAP-Rule" id="MF_00503"/>
    </source>
</evidence>
<dbReference type="InterPro" id="IPR000244">
    <property type="entry name" value="Ribosomal_bL9"/>
</dbReference>
<dbReference type="InterPro" id="IPR009027">
    <property type="entry name" value="Ribosomal_bL9/RNase_H1_N"/>
</dbReference>
<dbReference type="SUPFAM" id="SSF55658">
    <property type="entry name" value="L9 N-domain-like"/>
    <property type="match status" value="1"/>
</dbReference>
<proteinExistence type="inferred from homology"/>
<dbReference type="Pfam" id="PF01281">
    <property type="entry name" value="Ribosomal_L9_N"/>
    <property type="match status" value="1"/>
</dbReference>
<keyword evidence="2 7" id="KW-0699">rRNA-binding</keyword>
<dbReference type="InterPro" id="IPR036791">
    <property type="entry name" value="Ribosomal_bL9_C_sf"/>
</dbReference>
<keyword evidence="4 7" id="KW-0689">Ribosomal protein</keyword>
<dbReference type="SUPFAM" id="SSF55653">
    <property type="entry name" value="Ribosomal protein L9 C-domain"/>
    <property type="match status" value="1"/>
</dbReference>
<dbReference type="AlphaFoldDB" id="A0A5C4U1A9"/>
<protein>
    <recommendedName>
        <fullName evidence="6 7">Large ribosomal subunit protein bL9</fullName>
    </recommendedName>
</protein>